<dbReference type="AlphaFoldDB" id="A0AAN8CN36"/>
<gene>
    <name evidence="1" type="ORF">CesoFtcFv8_004771</name>
</gene>
<sequence>MQTVECLTFPASSALLWFTGRARGYRFTSCFLLLGSYVWRSLSKVLNLRWCIVGLLSFVLAHTLDNCGSLLPGVWL</sequence>
<reference evidence="1 2" key="1">
    <citation type="journal article" date="2023" name="Mol. Biol. Evol.">
        <title>Genomics of Secondarily Temperate Adaptation in the Only Non-Antarctic Icefish.</title>
        <authorList>
            <person name="Rivera-Colon A.G."/>
            <person name="Rayamajhi N."/>
            <person name="Minhas B.F."/>
            <person name="Madrigal G."/>
            <person name="Bilyk K.T."/>
            <person name="Yoon V."/>
            <person name="Hune M."/>
            <person name="Gregory S."/>
            <person name="Cheng C.H.C."/>
            <person name="Catchen J.M."/>
        </authorList>
    </citation>
    <scope>NUCLEOTIDE SEQUENCE [LARGE SCALE GENOMIC DNA]</scope>
    <source>
        <strain evidence="1">JC2023a</strain>
    </source>
</reference>
<keyword evidence="2" id="KW-1185">Reference proteome</keyword>
<protein>
    <submittedName>
        <fullName evidence="1">Uncharacterized protein</fullName>
    </submittedName>
</protein>
<dbReference type="EMBL" id="JAULUE010002049">
    <property type="protein sequence ID" value="KAK5906865.1"/>
    <property type="molecule type" value="Genomic_DNA"/>
</dbReference>
<evidence type="ECO:0000313" key="1">
    <source>
        <dbReference type="EMBL" id="KAK5906865.1"/>
    </source>
</evidence>
<name>A0AAN8CN36_9TELE</name>
<organism evidence="1 2">
    <name type="scientific">Champsocephalus esox</name>
    <name type="common">pike icefish</name>
    <dbReference type="NCBI Taxonomy" id="159716"/>
    <lineage>
        <taxon>Eukaryota</taxon>
        <taxon>Metazoa</taxon>
        <taxon>Chordata</taxon>
        <taxon>Craniata</taxon>
        <taxon>Vertebrata</taxon>
        <taxon>Euteleostomi</taxon>
        <taxon>Actinopterygii</taxon>
        <taxon>Neopterygii</taxon>
        <taxon>Teleostei</taxon>
        <taxon>Neoteleostei</taxon>
        <taxon>Acanthomorphata</taxon>
        <taxon>Eupercaria</taxon>
        <taxon>Perciformes</taxon>
        <taxon>Notothenioidei</taxon>
        <taxon>Channichthyidae</taxon>
        <taxon>Champsocephalus</taxon>
    </lineage>
</organism>
<dbReference type="Proteomes" id="UP001335648">
    <property type="component" value="Unassembled WGS sequence"/>
</dbReference>
<proteinExistence type="predicted"/>
<evidence type="ECO:0000313" key="2">
    <source>
        <dbReference type="Proteomes" id="UP001335648"/>
    </source>
</evidence>
<accession>A0AAN8CN36</accession>
<comment type="caution">
    <text evidence="1">The sequence shown here is derived from an EMBL/GenBank/DDBJ whole genome shotgun (WGS) entry which is preliminary data.</text>
</comment>